<dbReference type="Pfam" id="PF12724">
    <property type="entry name" value="Flavodoxin_5"/>
    <property type="match status" value="1"/>
</dbReference>
<proteinExistence type="predicted"/>
<dbReference type="OrthoDB" id="2146857at2"/>
<dbReference type="Gene3D" id="3.40.50.360">
    <property type="match status" value="1"/>
</dbReference>
<reference evidence="2 3" key="1">
    <citation type="submission" date="2018-03" db="EMBL/GenBank/DDBJ databases">
        <title>Genomic Encyclopedia of Archaeal and Bacterial Type Strains, Phase II (KMG-II): from individual species to whole genera.</title>
        <authorList>
            <person name="Goeker M."/>
        </authorList>
    </citation>
    <scope>NUCLEOTIDE SEQUENCE [LARGE SCALE GENOMIC DNA]</scope>
    <source>
        <strain evidence="2 3">DSM 13175</strain>
    </source>
</reference>
<organism evidence="2 3">
    <name type="scientific">Alkalibacterium olivapovliticus</name>
    <dbReference type="NCBI Taxonomy" id="99907"/>
    <lineage>
        <taxon>Bacteria</taxon>
        <taxon>Bacillati</taxon>
        <taxon>Bacillota</taxon>
        <taxon>Bacilli</taxon>
        <taxon>Lactobacillales</taxon>
        <taxon>Carnobacteriaceae</taxon>
        <taxon>Alkalibacterium</taxon>
    </lineage>
</organism>
<dbReference type="InterPro" id="IPR029039">
    <property type="entry name" value="Flavoprotein-like_sf"/>
</dbReference>
<dbReference type="PANTHER" id="PTHR38030">
    <property type="entry name" value="PROTOPORPHYRINOGEN IX DEHYDROGENASE [MENAQUINONE]"/>
    <property type="match status" value="1"/>
</dbReference>
<comment type="caution">
    <text evidence="2">The sequence shown here is derived from an EMBL/GenBank/DDBJ whole genome shotgun (WGS) entry which is preliminary data.</text>
</comment>
<evidence type="ECO:0000259" key="1">
    <source>
        <dbReference type="Pfam" id="PF12724"/>
    </source>
</evidence>
<accession>A0A2T0WA48</accession>
<name>A0A2T0WA48_9LACT</name>
<dbReference type="InterPro" id="IPR026816">
    <property type="entry name" value="Flavodoxin_dom"/>
</dbReference>
<dbReference type="Proteomes" id="UP000238205">
    <property type="component" value="Unassembled WGS sequence"/>
</dbReference>
<dbReference type="GO" id="GO:0070819">
    <property type="term" value="F:menaquinone-dependent protoporphyrinogen oxidase activity"/>
    <property type="evidence" value="ECO:0007669"/>
    <property type="project" value="TreeGrafter"/>
</dbReference>
<dbReference type="GO" id="GO:0006783">
    <property type="term" value="P:heme biosynthetic process"/>
    <property type="evidence" value="ECO:0007669"/>
    <property type="project" value="TreeGrafter"/>
</dbReference>
<dbReference type="RefSeq" id="WP_106190859.1">
    <property type="nucleotide sequence ID" value="NZ_PVTO01000003.1"/>
</dbReference>
<dbReference type="AlphaFoldDB" id="A0A2T0WA48"/>
<dbReference type="EMBL" id="PVTO01000003">
    <property type="protein sequence ID" value="PRY83589.1"/>
    <property type="molecule type" value="Genomic_DNA"/>
</dbReference>
<gene>
    <name evidence="2" type="ORF">CLV38_10312</name>
</gene>
<dbReference type="InterPro" id="IPR052200">
    <property type="entry name" value="Protoporphyrinogen_IX_DH"/>
</dbReference>
<sequence>MKTLIAYSSKHGCTEACARMLAEHLDGKVDRLNLKEFFDVDLSPYDTVVLGSPIYVGQILKEVDRFATNNEPELLEKTLGLFICSMQEEHTVKEELAVNYPEELQEKAVAKEWFGGAYDFSDMNFIERIIIKKAAKTDQDVSNIRKEAIIQFAETLNRQ</sequence>
<dbReference type="SUPFAM" id="SSF52218">
    <property type="entry name" value="Flavoproteins"/>
    <property type="match status" value="1"/>
</dbReference>
<feature type="domain" description="Flavodoxin" evidence="1">
    <location>
        <begin position="4"/>
        <end position="140"/>
    </location>
</feature>
<keyword evidence="3" id="KW-1185">Reference proteome</keyword>
<evidence type="ECO:0000313" key="2">
    <source>
        <dbReference type="EMBL" id="PRY83589.1"/>
    </source>
</evidence>
<evidence type="ECO:0000313" key="3">
    <source>
        <dbReference type="Proteomes" id="UP000238205"/>
    </source>
</evidence>
<dbReference type="PANTHER" id="PTHR38030:SF2">
    <property type="entry name" value="PROTOPORPHYRINOGEN IX DEHYDROGENASE [QUINONE]"/>
    <property type="match status" value="1"/>
</dbReference>
<dbReference type="GO" id="GO:0010181">
    <property type="term" value="F:FMN binding"/>
    <property type="evidence" value="ECO:0007669"/>
    <property type="project" value="TreeGrafter"/>
</dbReference>
<protein>
    <submittedName>
        <fullName evidence="2">Menaquinone-dependent protoporphyrinogen oxidase</fullName>
    </submittedName>
</protein>